<dbReference type="OrthoDB" id="408631at2759"/>
<evidence type="ECO:0000259" key="3">
    <source>
        <dbReference type="Pfam" id="PF07859"/>
    </source>
</evidence>
<evidence type="ECO:0000256" key="2">
    <source>
        <dbReference type="SAM" id="MobiDB-lite"/>
    </source>
</evidence>
<reference evidence="5" key="2">
    <citation type="submission" date="2025-08" db="UniProtKB">
        <authorList>
            <consortium name="RefSeq"/>
        </authorList>
    </citation>
    <scope>IDENTIFICATION</scope>
    <source>
        <tissue evidence="5">Leaf</tissue>
    </source>
</reference>
<dbReference type="Gene3D" id="3.40.50.1820">
    <property type="entry name" value="alpha/beta hydrolase"/>
    <property type="match status" value="1"/>
</dbReference>
<dbReference type="RefSeq" id="XP_020084185.1">
    <property type="nucleotide sequence ID" value="XM_020228596.1"/>
</dbReference>
<evidence type="ECO:0000256" key="1">
    <source>
        <dbReference type="PROSITE-ProRule" id="PRU10038"/>
    </source>
</evidence>
<dbReference type="GeneID" id="109707365"/>
<dbReference type="InterPro" id="IPR050466">
    <property type="entry name" value="Carboxylest/Gibb_receptor"/>
</dbReference>
<dbReference type="PROSITE" id="PS01174">
    <property type="entry name" value="LIPASE_GDXG_SER"/>
    <property type="match status" value="1"/>
</dbReference>
<protein>
    <submittedName>
        <fullName evidence="5">Probable carboxylesterase 18</fullName>
    </submittedName>
</protein>
<dbReference type="PANTHER" id="PTHR23024:SF379">
    <property type="entry name" value="OS07G0606800 PROTEIN"/>
    <property type="match status" value="1"/>
</dbReference>
<dbReference type="InterPro" id="IPR013094">
    <property type="entry name" value="AB_hydrolase_3"/>
</dbReference>
<dbReference type="PANTHER" id="PTHR23024">
    <property type="entry name" value="ARYLACETAMIDE DEACETYLASE"/>
    <property type="match status" value="1"/>
</dbReference>
<organism evidence="4 5">
    <name type="scientific">Ananas comosus</name>
    <name type="common">Pineapple</name>
    <name type="synonym">Ananas ananas</name>
    <dbReference type="NCBI Taxonomy" id="4615"/>
    <lineage>
        <taxon>Eukaryota</taxon>
        <taxon>Viridiplantae</taxon>
        <taxon>Streptophyta</taxon>
        <taxon>Embryophyta</taxon>
        <taxon>Tracheophyta</taxon>
        <taxon>Spermatophyta</taxon>
        <taxon>Magnoliopsida</taxon>
        <taxon>Liliopsida</taxon>
        <taxon>Poales</taxon>
        <taxon>Bromeliaceae</taxon>
        <taxon>Bromelioideae</taxon>
        <taxon>Ananas</taxon>
    </lineage>
</organism>
<evidence type="ECO:0000313" key="5">
    <source>
        <dbReference type="RefSeq" id="XP_020084185.1"/>
    </source>
</evidence>
<dbReference type="Gramene" id="Aco017285.1.mrna1">
    <property type="protein sequence ID" value="Aco017285.1.mrna1.cds1"/>
    <property type="gene ID" value="Aco017285.1.path1"/>
</dbReference>
<evidence type="ECO:0000313" key="4">
    <source>
        <dbReference type="Proteomes" id="UP000515123"/>
    </source>
</evidence>
<gene>
    <name evidence="5" type="primary">LOC109707365</name>
</gene>
<dbReference type="Proteomes" id="UP000515123">
    <property type="component" value="Linkage group 3"/>
</dbReference>
<sequence length="329" mass="36060">MPSSEGRPRLPCRTWLFVNAASALTDATRRRDGTVNRALLDFFDRRTPPNPTPLHGVSTSDHTLDPSRPLSVRLFAPHSHPSSDTHALCRRLARRIPARVVSVDYRRAPEHPFPAPYDDGADVLRWIRSGALPDSDPSAPLFLAGDSAGGNIAHHVARRSSSSPSPSPPEAEAEAVAGLVAIQPFFGGEEATGSEERLWDKVAFGSRERFEWMWRSFLPPGSNRDHPAANVFGPGPGPGSRSGSEDWTGFPSTMVCVGGWDPLQDRQRMYAEGLRNAGVETRLAEYPDAIHGFFAFPELPEARRFVDDVADFVNRTVDRIRAGPARPDA</sequence>
<feature type="domain" description="Alpha/beta hydrolase fold-3" evidence="3">
    <location>
        <begin position="82"/>
        <end position="294"/>
    </location>
</feature>
<dbReference type="Pfam" id="PF07859">
    <property type="entry name" value="Abhydrolase_3"/>
    <property type="match status" value="1"/>
</dbReference>
<reference evidence="4" key="1">
    <citation type="journal article" date="2015" name="Nat. Genet.">
        <title>The pineapple genome and the evolution of CAM photosynthesis.</title>
        <authorList>
            <person name="Ming R."/>
            <person name="VanBuren R."/>
            <person name="Wai C.M."/>
            <person name="Tang H."/>
            <person name="Schatz M.C."/>
            <person name="Bowers J.E."/>
            <person name="Lyons E."/>
            <person name="Wang M.L."/>
            <person name="Chen J."/>
            <person name="Biggers E."/>
            <person name="Zhang J."/>
            <person name="Huang L."/>
            <person name="Zhang L."/>
            <person name="Miao W."/>
            <person name="Zhang J."/>
            <person name="Ye Z."/>
            <person name="Miao C."/>
            <person name="Lin Z."/>
            <person name="Wang H."/>
            <person name="Zhou H."/>
            <person name="Yim W.C."/>
            <person name="Priest H.D."/>
            <person name="Zheng C."/>
            <person name="Woodhouse M."/>
            <person name="Edger P.P."/>
            <person name="Guyot R."/>
            <person name="Guo H.B."/>
            <person name="Guo H."/>
            <person name="Zheng G."/>
            <person name="Singh R."/>
            <person name="Sharma A."/>
            <person name="Min X."/>
            <person name="Zheng Y."/>
            <person name="Lee H."/>
            <person name="Gurtowski J."/>
            <person name="Sedlazeck F.J."/>
            <person name="Harkess A."/>
            <person name="McKain M.R."/>
            <person name="Liao Z."/>
            <person name="Fang J."/>
            <person name="Liu J."/>
            <person name="Zhang X."/>
            <person name="Zhang Q."/>
            <person name="Hu W."/>
            <person name="Qin Y."/>
            <person name="Wang K."/>
            <person name="Chen L.Y."/>
            <person name="Shirley N."/>
            <person name="Lin Y.R."/>
            <person name="Liu L.Y."/>
            <person name="Hernandez A.G."/>
            <person name="Wright C.L."/>
            <person name="Bulone V."/>
            <person name="Tuskan G.A."/>
            <person name="Heath K."/>
            <person name="Zee F."/>
            <person name="Moore P.H."/>
            <person name="Sunkar R."/>
            <person name="Leebens-Mack J.H."/>
            <person name="Mockler T."/>
            <person name="Bennetzen J.L."/>
            <person name="Freeling M."/>
            <person name="Sankoff D."/>
            <person name="Paterson A.H."/>
            <person name="Zhu X."/>
            <person name="Yang X."/>
            <person name="Smith J.A."/>
            <person name="Cushman J.C."/>
            <person name="Paull R.E."/>
            <person name="Yu Q."/>
        </authorList>
    </citation>
    <scope>NUCLEOTIDE SEQUENCE [LARGE SCALE GENOMIC DNA]</scope>
    <source>
        <strain evidence="4">cv. F153</strain>
    </source>
</reference>
<dbReference type="SUPFAM" id="SSF53474">
    <property type="entry name" value="alpha/beta-Hydrolases"/>
    <property type="match status" value="1"/>
</dbReference>
<feature type="region of interest" description="Disordered" evidence="2">
    <location>
        <begin position="44"/>
        <end position="65"/>
    </location>
</feature>
<dbReference type="InterPro" id="IPR029058">
    <property type="entry name" value="AB_hydrolase_fold"/>
</dbReference>
<dbReference type="InterPro" id="IPR033140">
    <property type="entry name" value="Lipase_GDXG_put_SER_AS"/>
</dbReference>
<name>A0A6P5ESM8_ANACO</name>
<proteinExistence type="predicted"/>
<feature type="active site" evidence="1">
    <location>
        <position position="147"/>
    </location>
</feature>
<dbReference type="GO" id="GO:0016787">
    <property type="term" value="F:hydrolase activity"/>
    <property type="evidence" value="ECO:0007669"/>
    <property type="project" value="InterPro"/>
</dbReference>
<keyword evidence="4" id="KW-1185">Reference proteome</keyword>
<feature type="region of interest" description="Disordered" evidence="2">
    <location>
        <begin position="224"/>
        <end position="247"/>
    </location>
</feature>
<dbReference type="AlphaFoldDB" id="A0A6P5ESM8"/>
<accession>A0A6P5ESM8</accession>